<protein>
    <recommendedName>
        <fullName evidence="3">Reverse transcriptase Ty1/copia-type domain-containing protein</fullName>
    </recommendedName>
</protein>
<keyword evidence="2" id="KW-1185">Reference proteome</keyword>
<name>A0A3Q7G432_SOLLC</name>
<evidence type="ECO:0008006" key="3">
    <source>
        <dbReference type="Google" id="ProtNLM"/>
    </source>
</evidence>
<dbReference type="AlphaFoldDB" id="A0A3Q7G432"/>
<dbReference type="EnsemblPlants" id="Solyc04g071995.1.1">
    <property type="protein sequence ID" value="Solyc04g071995.1.1"/>
    <property type="gene ID" value="Solyc04g071995.1"/>
</dbReference>
<evidence type="ECO:0000313" key="2">
    <source>
        <dbReference type="Proteomes" id="UP000004994"/>
    </source>
</evidence>
<sequence length="101" mass="10926">MENQKAIAVLPIPTIPTPAPPPTLNAYSRQLQPPSKLANLVDVSKSNRGAQSNLGIEVAQFGHGIVITQRKYALDILEDVVMLDAKHVDFPMNPNTKLISG</sequence>
<reference evidence="1" key="2">
    <citation type="submission" date="2019-01" db="UniProtKB">
        <authorList>
            <consortium name="EnsemblPlants"/>
        </authorList>
    </citation>
    <scope>IDENTIFICATION</scope>
    <source>
        <strain evidence="1">cv. Heinz 1706</strain>
    </source>
</reference>
<dbReference type="Gramene" id="Solyc04g071995.1.1">
    <property type="protein sequence ID" value="Solyc04g071995.1.1"/>
    <property type="gene ID" value="Solyc04g071995.1"/>
</dbReference>
<reference evidence="1" key="1">
    <citation type="journal article" date="2012" name="Nature">
        <title>The tomato genome sequence provides insights into fleshy fruit evolution.</title>
        <authorList>
            <consortium name="Tomato Genome Consortium"/>
        </authorList>
    </citation>
    <scope>NUCLEOTIDE SEQUENCE [LARGE SCALE GENOMIC DNA]</scope>
    <source>
        <strain evidence="1">cv. Heinz 1706</strain>
    </source>
</reference>
<accession>A0A3Q7G432</accession>
<proteinExistence type="predicted"/>
<evidence type="ECO:0000313" key="1">
    <source>
        <dbReference type="EnsemblPlants" id="Solyc04g071995.1.1"/>
    </source>
</evidence>
<dbReference type="Proteomes" id="UP000004994">
    <property type="component" value="Chromosome 4"/>
</dbReference>
<dbReference type="InParanoid" id="A0A3Q7G432"/>
<organism evidence="1">
    <name type="scientific">Solanum lycopersicum</name>
    <name type="common">Tomato</name>
    <name type="synonym">Lycopersicon esculentum</name>
    <dbReference type="NCBI Taxonomy" id="4081"/>
    <lineage>
        <taxon>Eukaryota</taxon>
        <taxon>Viridiplantae</taxon>
        <taxon>Streptophyta</taxon>
        <taxon>Embryophyta</taxon>
        <taxon>Tracheophyta</taxon>
        <taxon>Spermatophyta</taxon>
        <taxon>Magnoliopsida</taxon>
        <taxon>eudicotyledons</taxon>
        <taxon>Gunneridae</taxon>
        <taxon>Pentapetalae</taxon>
        <taxon>asterids</taxon>
        <taxon>lamiids</taxon>
        <taxon>Solanales</taxon>
        <taxon>Solanaceae</taxon>
        <taxon>Solanoideae</taxon>
        <taxon>Solaneae</taxon>
        <taxon>Solanum</taxon>
        <taxon>Solanum subgen. Lycopersicon</taxon>
    </lineage>
</organism>